<proteinExistence type="predicted"/>
<evidence type="ECO:0000313" key="2">
    <source>
        <dbReference type="Proteomes" id="UP000095287"/>
    </source>
</evidence>
<feature type="compositionally biased region" description="Basic and acidic residues" evidence="1">
    <location>
        <begin position="148"/>
        <end position="166"/>
    </location>
</feature>
<organism evidence="2 3">
    <name type="scientific">Steinernema glaseri</name>
    <dbReference type="NCBI Taxonomy" id="37863"/>
    <lineage>
        <taxon>Eukaryota</taxon>
        <taxon>Metazoa</taxon>
        <taxon>Ecdysozoa</taxon>
        <taxon>Nematoda</taxon>
        <taxon>Chromadorea</taxon>
        <taxon>Rhabditida</taxon>
        <taxon>Tylenchina</taxon>
        <taxon>Panagrolaimomorpha</taxon>
        <taxon>Strongyloidoidea</taxon>
        <taxon>Steinernematidae</taxon>
        <taxon>Steinernema</taxon>
    </lineage>
</organism>
<reference evidence="3" key="1">
    <citation type="submission" date="2016-11" db="UniProtKB">
        <authorList>
            <consortium name="WormBaseParasite"/>
        </authorList>
    </citation>
    <scope>IDENTIFICATION</scope>
</reference>
<dbReference type="AlphaFoldDB" id="A0A1I7Z5M8"/>
<feature type="region of interest" description="Disordered" evidence="1">
    <location>
        <begin position="1"/>
        <end position="22"/>
    </location>
</feature>
<evidence type="ECO:0000256" key="1">
    <source>
        <dbReference type="SAM" id="MobiDB-lite"/>
    </source>
</evidence>
<keyword evidence="2" id="KW-1185">Reference proteome</keyword>
<protein>
    <submittedName>
        <fullName evidence="3">Uncharacterized protein</fullName>
    </submittedName>
</protein>
<dbReference type="Proteomes" id="UP000095287">
    <property type="component" value="Unplaced"/>
</dbReference>
<sequence>MCAPSAKVKRRRRGELDYGDKSIDPVERRRSEDPFAYRLSLRRSHPLISAMTSARYVTRGRCKVAVIADSHFRATPSPLINWRPPDAPSYYANCRGAVNTLQRSQVATRRRGTLAAFFIFTLLVQSQIRHHVVHRFVEHREIRQKKLETFKGKNGDDRRKTDERKNVSSPSTKINSGGGGAGVPRRRRTS</sequence>
<feature type="region of interest" description="Disordered" evidence="1">
    <location>
        <begin position="148"/>
        <end position="190"/>
    </location>
</feature>
<name>A0A1I7Z5M8_9BILA</name>
<dbReference type="WBParaSite" id="L893_g23067.t1">
    <property type="protein sequence ID" value="L893_g23067.t1"/>
    <property type="gene ID" value="L893_g23067"/>
</dbReference>
<accession>A0A1I7Z5M8</accession>
<evidence type="ECO:0000313" key="3">
    <source>
        <dbReference type="WBParaSite" id="L893_g23067.t1"/>
    </source>
</evidence>